<proteinExistence type="predicted"/>
<evidence type="ECO:0000313" key="2">
    <source>
        <dbReference type="Proteomes" id="UP000803844"/>
    </source>
</evidence>
<evidence type="ECO:0000313" key="1">
    <source>
        <dbReference type="EMBL" id="KAF3760957.1"/>
    </source>
</evidence>
<accession>A0A9P4XTI8</accession>
<dbReference type="RefSeq" id="XP_040771936.1">
    <property type="nucleotide sequence ID" value="XM_040923885.1"/>
</dbReference>
<dbReference type="EMBL" id="MU032352">
    <property type="protein sequence ID" value="KAF3760957.1"/>
    <property type="molecule type" value="Genomic_DNA"/>
</dbReference>
<name>A0A9P4XTI8_CRYP1</name>
<organism evidence="1 2">
    <name type="scientific">Cryphonectria parasitica (strain ATCC 38755 / EP155)</name>
    <dbReference type="NCBI Taxonomy" id="660469"/>
    <lineage>
        <taxon>Eukaryota</taxon>
        <taxon>Fungi</taxon>
        <taxon>Dikarya</taxon>
        <taxon>Ascomycota</taxon>
        <taxon>Pezizomycotina</taxon>
        <taxon>Sordariomycetes</taxon>
        <taxon>Sordariomycetidae</taxon>
        <taxon>Diaporthales</taxon>
        <taxon>Cryphonectriaceae</taxon>
        <taxon>Cryphonectria-Endothia species complex</taxon>
        <taxon>Cryphonectria</taxon>
    </lineage>
</organism>
<protein>
    <submittedName>
        <fullName evidence="1">Uncharacterized protein</fullName>
    </submittedName>
</protein>
<sequence length="79" mass="8842">MWYFRRSKELALFTTTTRTEDDDENSAGAQVWSVWGQRRGDYGRIHDDKGSSSCGAIVLGALRSGCGHPRMNKSHRGPL</sequence>
<reference evidence="1" key="1">
    <citation type="journal article" date="2020" name="Phytopathology">
        <title>Genome sequence of the chestnut blight fungus Cryphonectria parasitica EP155: A fundamental resource for an archetypical invasive plant pathogen.</title>
        <authorList>
            <person name="Crouch J.A."/>
            <person name="Dawe A."/>
            <person name="Aerts A."/>
            <person name="Barry K."/>
            <person name="Churchill A.C.L."/>
            <person name="Grimwood J."/>
            <person name="Hillman B."/>
            <person name="Milgroom M.G."/>
            <person name="Pangilinan J."/>
            <person name="Smith M."/>
            <person name="Salamov A."/>
            <person name="Schmutz J."/>
            <person name="Yadav J."/>
            <person name="Grigoriev I.V."/>
            <person name="Nuss D."/>
        </authorList>
    </citation>
    <scope>NUCLEOTIDE SEQUENCE</scope>
    <source>
        <strain evidence="1">EP155</strain>
    </source>
</reference>
<gene>
    <name evidence="1" type="ORF">M406DRAFT_358412</name>
</gene>
<keyword evidence="2" id="KW-1185">Reference proteome</keyword>
<dbReference type="GeneID" id="63841014"/>
<comment type="caution">
    <text evidence="1">The sequence shown here is derived from an EMBL/GenBank/DDBJ whole genome shotgun (WGS) entry which is preliminary data.</text>
</comment>
<dbReference type="Proteomes" id="UP000803844">
    <property type="component" value="Unassembled WGS sequence"/>
</dbReference>
<dbReference type="AlphaFoldDB" id="A0A9P4XTI8"/>